<sequence length="49" mass="5385">MPGQRRLGLVPGLRRQRVDDVLLTTPRWRVGDPGLLPATSGTPDSHEPI</sequence>
<proteinExistence type="predicted"/>
<dbReference type="EMBL" id="MSKX01000015">
    <property type="protein sequence ID" value="OLO84296.1"/>
    <property type="molecule type" value="Genomic_DNA"/>
</dbReference>
<gene>
    <name evidence="2" type="ORF">BKH13_04780</name>
</gene>
<organism evidence="2 3">
    <name type="scientific">Actinomyces naeslundii</name>
    <dbReference type="NCBI Taxonomy" id="1655"/>
    <lineage>
        <taxon>Bacteria</taxon>
        <taxon>Bacillati</taxon>
        <taxon>Actinomycetota</taxon>
        <taxon>Actinomycetes</taxon>
        <taxon>Actinomycetales</taxon>
        <taxon>Actinomycetaceae</taxon>
        <taxon>Actinomyces</taxon>
    </lineage>
</organism>
<name>A0ABX3F4E7_ACTNA</name>
<keyword evidence="3" id="KW-1185">Reference proteome</keyword>
<feature type="region of interest" description="Disordered" evidence="1">
    <location>
        <begin position="30"/>
        <end position="49"/>
    </location>
</feature>
<accession>A0ABX3F4E7</accession>
<protein>
    <submittedName>
        <fullName evidence="2">Cell envelope biogenesis protein OmpA</fullName>
    </submittedName>
</protein>
<evidence type="ECO:0000313" key="2">
    <source>
        <dbReference type="EMBL" id="OLO84296.1"/>
    </source>
</evidence>
<reference evidence="2 3" key="1">
    <citation type="submission" date="2016-12" db="EMBL/GenBank/DDBJ databases">
        <title>Genomic comparison of strains in the 'Actinomyces naeslundii' group.</title>
        <authorList>
            <person name="Mughal S.R."/>
            <person name="Do T."/>
            <person name="Gilbert S.C."/>
            <person name="Witherden E.A."/>
            <person name="Didelot X."/>
            <person name="Beighton D."/>
        </authorList>
    </citation>
    <scope>NUCLEOTIDE SEQUENCE [LARGE SCALE GENOMIC DNA]</scope>
    <source>
        <strain evidence="2 3">WE6B-3</strain>
    </source>
</reference>
<evidence type="ECO:0000313" key="3">
    <source>
        <dbReference type="Proteomes" id="UP000186781"/>
    </source>
</evidence>
<comment type="caution">
    <text evidence="2">The sequence shown here is derived from an EMBL/GenBank/DDBJ whole genome shotgun (WGS) entry which is preliminary data.</text>
</comment>
<dbReference type="Proteomes" id="UP000186781">
    <property type="component" value="Unassembled WGS sequence"/>
</dbReference>
<evidence type="ECO:0000256" key="1">
    <source>
        <dbReference type="SAM" id="MobiDB-lite"/>
    </source>
</evidence>